<reference evidence="2" key="1">
    <citation type="journal article" date="2019" name="Int. J. Syst. Evol. Microbiol.">
        <title>The Global Catalogue of Microorganisms (GCM) 10K type strain sequencing project: providing services to taxonomists for standard genome sequencing and annotation.</title>
        <authorList>
            <consortium name="The Broad Institute Genomics Platform"/>
            <consortium name="The Broad Institute Genome Sequencing Center for Infectious Disease"/>
            <person name="Wu L."/>
            <person name="Ma J."/>
        </authorList>
    </citation>
    <scope>NUCLEOTIDE SEQUENCE [LARGE SCALE GENOMIC DNA]</scope>
    <source>
        <strain evidence="2">CCUG 55995</strain>
    </source>
</reference>
<sequence length="77" mass="8789">MSELLPFLVHITTVNVQSGKVMDRSGPFESAYLARVACGRNTGQALLWTRDDQYWVAQKFPLEYRVSLDPADRFDLP</sequence>
<dbReference type="EMBL" id="JBHSEI010000006">
    <property type="protein sequence ID" value="MFC4638530.1"/>
    <property type="molecule type" value="Genomic_DNA"/>
</dbReference>
<evidence type="ECO:0000313" key="2">
    <source>
        <dbReference type="Proteomes" id="UP001595952"/>
    </source>
</evidence>
<keyword evidence="2" id="KW-1185">Reference proteome</keyword>
<protein>
    <submittedName>
        <fullName evidence="1">Uncharacterized protein</fullName>
    </submittedName>
</protein>
<proteinExistence type="predicted"/>
<name>A0ABV9IA25_9DEIO</name>
<evidence type="ECO:0000313" key="1">
    <source>
        <dbReference type="EMBL" id="MFC4638530.1"/>
    </source>
</evidence>
<organism evidence="1 2">
    <name type="scientific">Deinococcus hohokamensis</name>
    <dbReference type="NCBI Taxonomy" id="309883"/>
    <lineage>
        <taxon>Bacteria</taxon>
        <taxon>Thermotogati</taxon>
        <taxon>Deinococcota</taxon>
        <taxon>Deinococci</taxon>
        <taxon>Deinococcales</taxon>
        <taxon>Deinococcaceae</taxon>
        <taxon>Deinococcus</taxon>
    </lineage>
</organism>
<accession>A0ABV9IA25</accession>
<gene>
    <name evidence="1" type="ORF">ACFO0D_09265</name>
</gene>
<comment type="caution">
    <text evidence="1">The sequence shown here is derived from an EMBL/GenBank/DDBJ whole genome shotgun (WGS) entry which is preliminary data.</text>
</comment>
<dbReference type="Proteomes" id="UP001595952">
    <property type="component" value="Unassembled WGS sequence"/>
</dbReference>
<dbReference type="RefSeq" id="WP_380061539.1">
    <property type="nucleotide sequence ID" value="NZ_JBHSEI010000006.1"/>
</dbReference>